<protein>
    <submittedName>
        <fullName evidence="5">Structural maintenance of chromosomes flexible hinge domain containing 1</fullName>
    </submittedName>
</protein>
<evidence type="ECO:0000259" key="4">
    <source>
        <dbReference type="SMART" id="SM00968"/>
    </source>
</evidence>
<organism evidence="5 6">
    <name type="scientific">Gorilla gorilla gorilla</name>
    <name type="common">Western lowland gorilla</name>
    <dbReference type="NCBI Taxonomy" id="9595"/>
    <lineage>
        <taxon>Eukaryota</taxon>
        <taxon>Metazoa</taxon>
        <taxon>Chordata</taxon>
        <taxon>Craniata</taxon>
        <taxon>Vertebrata</taxon>
        <taxon>Euteleostomi</taxon>
        <taxon>Mammalia</taxon>
        <taxon>Eutheria</taxon>
        <taxon>Euarchontoglires</taxon>
        <taxon>Primates</taxon>
        <taxon>Haplorrhini</taxon>
        <taxon>Catarrhini</taxon>
        <taxon>Hominidae</taxon>
        <taxon>Gorilla</taxon>
    </lineage>
</organism>
<dbReference type="FunFam" id="3.30.70.1620:FF:000004">
    <property type="entry name" value="Structural maintenance of chromosomes flexible hinge domain containing 1"/>
    <property type="match status" value="1"/>
</dbReference>
<dbReference type="EMBL" id="CABD030107351">
    <property type="status" value="NOT_ANNOTATED_CDS"/>
    <property type="molecule type" value="Genomic_DNA"/>
</dbReference>
<evidence type="ECO:0000313" key="5">
    <source>
        <dbReference type="Ensembl" id="ENSGGOP00000035921.1"/>
    </source>
</evidence>
<gene>
    <name evidence="5" type="primary">SMCHD1</name>
</gene>
<keyword evidence="6" id="KW-1185">Reference proteome</keyword>
<keyword evidence="2" id="KW-0158">Chromosome</keyword>
<dbReference type="EMBL" id="CABD030107348">
    <property type="status" value="NOT_ANNOTATED_CDS"/>
    <property type="molecule type" value="Genomic_DNA"/>
</dbReference>
<feature type="coiled-coil region" evidence="3">
    <location>
        <begin position="254"/>
        <end position="288"/>
    </location>
</feature>
<dbReference type="EMBL" id="CABD030107345">
    <property type="status" value="NOT_ANNOTATED_CDS"/>
    <property type="molecule type" value="Genomic_DNA"/>
</dbReference>
<dbReference type="AlphaFoldDB" id="A0A2I2YLW4"/>
<evidence type="ECO:0000256" key="1">
    <source>
        <dbReference type="ARBA" id="ARBA00004286"/>
    </source>
</evidence>
<dbReference type="EMBL" id="CABD030107352">
    <property type="status" value="NOT_ANNOTATED_CDS"/>
    <property type="molecule type" value="Genomic_DNA"/>
</dbReference>
<dbReference type="SUPFAM" id="SSF75553">
    <property type="entry name" value="Smc hinge domain"/>
    <property type="match status" value="1"/>
</dbReference>
<dbReference type="GO" id="GO:0006302">
    <property type="term" value="P:double-strand break repair"/>
    <property type="evidence" value="ECO:0007669"/>
    <property type="project" value="InterPro"/>
</dbReference>
<feature type="domain" description="SMC hinge" evidence="4">
    <location>
        <begin position="330"/>
        <end position="457"/>
    </location>
</feature>
<dbReference type="GO" id="GO:0005694">
    <property type="term" value="C:chromosome"/>
    <property type="evidence" value="ECO:0007669"/>
    <property type="project" value="UniProtKB-SubCell"/>
</dbReference>
<reference evidence="6" key="1">
    <citation type="submission" date="2011-05" db="EMBL/GenBank/DDBJ databases">
        <title>Insights into the evolution of the great apes provided by the gorilla genome.</title>
        <authorList>
            <person name="Scally A."/>
        </authorList>
    </citation>
    <scope>NUCLEOTIDE SEQUENCE [LARGE SCALE GENOMIC DNA]</scope>
</reference>
<dbReference type="GeneTree" id="ENSGT00390000006950"/>
<sequence length="620" mass="70289">MILPDPEKPVRLNVKYDKDASFLAGGLFTDFMISVISEDDSIIKNINPARISMKMWKLSTSGNRPPANAETFSCNKIKDNDKEDGLCAIVIVEVLPNQPVKLVPKIKPPTPAVSNVRSVASRTLVRDLHLSITDDYDNHTGIDLVGTIIATIKGSNEEDTDTPLFIGKVRTLEFPFVNGSAEIMSLVLAESSPGRDSTEYFIVFEPRLPLLSRTLEPYILPFMFYNVFKLFKLSQFFFLDDQLSQSIVMYKSLFEASQQLLNEMKCQVEEARLKEAQLQNELKIHNIDIPTTQQVPHIEALLKRKLSEQEELKKKPRRSCTLPNYTKGSGDVLGKIAHLAQIEDDRAAMVISWHLASDMDCVVTLTTDAARRIYDETQGRQQVLPLDSIYKKTLPDWKRPLPHFRNGKLYFKPIGDPVFARDLLTFPDNIEHCETVFGMLLGDTIILDNLDAANHYRKEVVKITHCPTLLTRDGDRIRSNGKFGGLQNKAPPMDKLRGMVFGAPVPKQCLILGEQIDLLQQYRSAVCKLDSVNKDLNSQLEYLRTPDMKKKKQELDEHEKNLKLIEEKLGMTPIRKCNDSLRHSPKVETTDCPVPPKRMRREATRQNSVIPIVTKTLSCC</sequence>
<dbReference type="Pfam" id="PF26201">
    <property type="entry name" value="Ig_SMCHD1_7th"/>
    <property type="match status" value="1"/>
</dbReference>
<dbReference type="Pfam" id="PF26199">
    <property type="entry name" value="Ig_SMCHD1_8th"/>
    <property type="match status" value="1"/>
</dbReference>
<accession>A0A2I2YLW4</accession>
<dbReference type="Bgee" id="ENSGGOG00000017005">
    <property type="expression patterns" value="Expressed in testis and 6 other cell types or tissues"/>
</dbReference>
<dbReference type="Pfam" id="PF06470">
    <property type="entry name" value="SMC_hinge"/>
    <property type="match status" value="1"/>
</dbReference>
<comment type="subcellular location">
    <subcellularLocation>
        <location evidence="1">Chromosome</location>
    </subcellularLocation>
</comment>
<name>A0A2I2YLW4_GORGO</name>
<dbReference type="InterPro" id="IPR036277">
    <property type="entry name" value="SMC_hinge_sf"/>
</dbReference>
<dbReference type="EMBL" id="CABD030107349">
    <property type="status" value="NOT_ANNOTATED_CDS"/>
    <property type="molecule type" value="Genomic_DNA"/>
</dbReference>
<dbReference type="GO" id="GO:0051276">
    <property type="term" value="P:chromosome organization"/>
    <property type="evidence" value="ECO:0007669"/>
    <property type="project" value="InterPro"/>
</dbReference>
<dbReference type="InterPro" id="IPR038892">
    <property type="entry name" value="SMCHD1"/>
</dbReference>
<keyword evidence="3" id="KW-0175">Coiled coil</keyword>
<dbReference type="PANTHER" id="PTHR22640">
    <property type="entry name" value="STRUCTURAL MAINTENANCE OF CHROMOSOMES FLEXIBLE HINGE DOMAIN-CONTAINING PROTEIN 1"/>
    <property type="match status" value="1"/>
</dbReference>
<dbReference type="Gene3D" id="3.30.70.1620">
    <property type="match status" value="1"/>
</dbReference>
<dbReference type="InterPro" id="IPR058616">
    <property type="entry name" value="Ig_SMCHD1_8th"/>
</dbReference>
<reference evidence="5 6" key="2">
    <citation type="journal article" date="2012" name="Nature">
        <title>Insights into hominid evolution from the gorilla genome sequence.</title>
        <authorList>
            <person name="Scally A."/>
            <person name="Dutheil J.Y."/>
            <person name="Hillier L.W."/>
            <person name="Jordan G.E."/>
            <person name="Goodhead I."/>
            <person name="Herrero J."/>
            <person name="Hobolth A."/>
            <person name="Lappalainen T."/>
            <person name="Mailund T."/>
            <person name="Marques-Bonet T."/>
            <person name="McCarthy S."/>
            <person name="Montgomery S.H."/>
            <person name="Schwalie P.C."/>
            <person name="Tang Y.A."/>
            <person name="Ward M.C."/>
            <person name="Xue Y."/>
            <person name="Yngvadottir B."/>
            <person name="Alkan C."/>
            <person name="Andersen L.N."/>
            <person name="Ayub Q."/>
            <person name="Ball E.V."/>
            <person name="Beal K."/>
            <person name="Bradley B.J."/>
            <person name="Chen Y."/>
            <person name="Clee C.M."/>
            <person name="Fitzgerald S."/>
            <person name="Graves T.A."/>
            <person name="Gu Y."/>
            <person name="Heath P."/>
            <person name="Heger A."/>
            <person name="Karakoc E."/>
            <person name="Kolb-Kokocinski A."/>
            <person name="Laird G.K."/>
            <person name="Lunter G."/>
            <person name="Meader S."/>
            <person name="Mort M."/>
            <person name="Mullikin J.C."/>
            <person name="Munch K."/>
            <person name="O'Connor T.D."/>
            <person name="Phillips A.D."/>
            <person name="Prado-Martinez J."/>
            <person name="Rogers A.S."/>
            <person name="Sajjadian S."/>
            <person name="Schmidt D."/>
            <person name="Shaw K."/>
            <person name="Simpson J.T."/>
            <person name="Stenson P.D."/>
            <person name="Turner D.J."/>
            <person name="Vigilant L."/>
            <person name="Vilella A.J."/>
            <person name="Whitener W."/>
            <person name="Zhu B."/>
            <person name="Cooper D.N."/>
            <person name="de Jong P."/>
            <person name="Dermitzakis E.T."/>
            <person name="Eichler E.E."/>
            <person name="Flicek P."/>
            <person name="Goldman N."/>
            <person name="Mundy N.I."/>
            <person name="Ning Z."/>
            <person name="Odom D.T."/>
            <person name="Ponting C.P."/>
            <person name="Quail M.A."/>
            <person name="Ryder O.A."/>
            <person name="Searle S.M."/>
            <person name="Warren W.C."/>
            <person name="Wilson R.K."/>
            <person name="Schierup M.H."/>
            <person name="Rogers J."/>
            <person name="Tyler-Smith C."/>
            <person name="Durbin R."/>
        </authorList>
    </citation>
    <scope>NUCLEOTIDE SEQUENCE [LARGE SCALE GENOMIC DNA]</scope>
</reference>
<evidence type="ECO:0000256" key="2">
    <source>
        <dbReference type="ARBA" id="ARBA00022454"/>
    </source>
</evidence>
<evidence type="ECO:0000256" key="3">
    <source>
        <dbReference type="SAM" id="Coils"/>
    </source>
</evidence>
<dbReference type="EMBL" id="CABD030107350">
    <property type="status" value="NOT_ANNOTATED_CDS"/>
    <property type="molecule type" value="Genomic_DNA"/>
</dbReference>
<dbReference type="GO" id="GO:0031981">
    <property type="term" value="C:nuclear lumen"/>
    <property type="evidence" value="ECO:0007669"/>
    <property type="project" value="UniProtKB-ARBA"/>
</dbReference>
<dbReference type="GO" id="GO:0005524">
    <property type="term" value="F:ATP binding"/>
    <property type="evidence" value="ECO:0007669"/>
    <property type="project" value="InterPro"/>
</dbReference>
<reference evidence="5" key="4">
    <citation type="submission" date="2025-09" db="UniProtKB">
        <authorList>
            <consortium name="Ensembl"/>
        </authorList>
    </citation>
    <scope>IDENTIFICATION</scope>
</reference>
<reference evidence="5" key="3">
    <citation type="submission" date="2025-08" db="UniProtKB">
        <authorList>
            <consortium name="Ensembl"/>
        </authorList>
    </citation>
    <scope>IDENTIFICATION</scope>
</reference>
<dbReference type="InterPro" id="IPR058617">
    <property type="entry name" value="Ig_SMCHD1_7th"/>
</dbReference>
<dbReference type="EMBL" id="CABD030107346">
    <property type="status" value="NOT_ANNOTATED_CDS"/>
    <property type="molecule type" value="Genomic_DNA"/>
</dbReference>
<dbReference type="EMBL" id="CABD030107344">
    <property type="status" value="NOT_ANNOTATED_CDS"/>
    <property type="molecule type" value="Genomic_DNA"/>
</dbReference>
<evidence type="ECO:0000313" key="6">
    <source>
        <dbReference type="Proteomes" id="UP000001519"/>
    </source>
</evidence>
<dbReference type="InterPro" id="IPR010935">
    <property type="entry name" value="SMC_hinge"/>
</dbReference>
<dbReference type="Proteomes" id="UP000001519">
    <property type="component" value="Chromosome 18"/>
</dbReference>
<dbReference type="EMBL" id="CABD030107353">
    <property type="status" value="NOT_ANNOTATED_CDS"/>
    <property type="molecule type" value="Genomic_DNA"/>
</dbReference>
<proteinExistence type="predicted"/>
<dbReference type="Ensembl" id="ENSGGOT00000059127.1">
    <property type="protein sequence ID" value="ENSGGOP00000035921.1"/>
    <property type="gene ID" value="ENSGGOG00000017005.3"/>
</dbReference>
<dbReference type="SMART" id="SM00968">
    <property type="entry name" value="SMC_hinge"/>
    <property type="match status" value="1"/>
</dbReference>
<dbReference type="Gene3D" id="1.20.1060.20">
    <property type="match status" value="1"/>
</dbReference>
<dbReference type="EMBL" id="CABD030107347">
    <property type="status" value="NOT_ANNOTATED_CDS"/>
    <property type="molecule type" value="Genomic_DNA"/>
</dbReference>
<dbReference type="PANTHER" id="PTHR22640:SF2">
    <property type="entry name" value="STRUCTURAL MAINTENANCE OF CHROMOSOMES FLEXIBLE HINGE DOMAIN-CONTAINING PROTEIN 1"/>
    <property type="match status" value="1"/>
</dbReference>